<dbReference type="GeneID" id="116308267"/>
<dbReference type="Proteomes" id="UP000515163">
    <property type="component" value="Unplaced"/>
</dbReference>
<dbReference type="GO" id="GO:0005737">
    <property type="term" value="C:cytoplasm"/>
    <property type="evidence" value="ECO:0007669"/>
    <property type="project" value="TreeGrafter"/>
</dbReference>
<dbReference type="NCBIfam" id="TIGR02180">
    <property type="entry name" value="GRX_euk"/>
    <property type="match status" value="1"/>
</dbReference>
<evidence type="ECO:0000313" key="9">
    <source>
        <dbReference type="RefSeq" id="XP_031574515.1"/>
    </source>
</evidence>
<dbReference type="GO" id="GO:0034599">
    <property type="term" value="P:cellular response to oxidative stress"/>
    <property type="evidence" value="ECO:0007669"/>
    <property type="project" value="TreeGrafter"/>
</dbReference>
<dbReference type="PANTHER" id="PTHR45694">
    <property type="entry name" value="GLUTAREDOXIN 2"/>
    <property type="match status" value="1"/>
</dbReference>
<keyword evidence="3" id="KW-0676">Redox-active center</keyword>
<protein>
    <recommendedName>
        <fullName evidence="6">Glutaredoxin-2, mitochondrial</fullName>
    </recommendedName>
</protein>
<keyword evidence="2" id="KW-0318">Glutathionylation</keyword>
<reference evidence="9" key="1">
    <citation type="submission" date="2025-08" db="UniProtKB">
        <authorList>
            <consortium name="RefSeq"/>
        </authorList>
    </citation>
    <scope>IDENTIFICATION</scope>
    <source>
        <tissue evidence="9">Tentacle</tissue>
    </source>
</reference>
<dbReference type="AlphaFoldDB" id="A0A6P8JDC6"/>
<evidence type="ECO:0000256" key="2">
    <source>
        <dbReference type="ARBA" id="ARBA00023206"/>
    </source>
</evidence>
<dbReference type="PROSITE" id="PS51354">
    <property type="entry name" value="GLUTAREDOXIN_2"/>
    <property type="match status" value="1"/>
</dbReference>
<comment type="similarity">
    <text evidence="1">Belongs to the glutaredoxin family.</text>
</comment>
<keyword evidence="8" id="KW-1185">Reference proteome</keyword>
<dbReference type="InterPro" id="IPR014025">
    <property type="entry name" value="Glutaredoxin_subgr"/>
</dbReference>
<dbReference type="PRINTS" id="PR00160">
    <property type="entry name" value="GLUTAREDOXIN"/>
</dbReference>
<dbReference type="InterPro" id="IPR002109">
    <property type="entry name" value="Glutaredoxin"/>
</dbReference>
<evidence type="ECO:0000256" key="4">
    <source>
        <dbReference type="ARBA" id="ARBA00037470"/>
    </source>
</evidence>
<dbReference type="Gene3D" id="3.40.30.10">
    <property type="entry name" value="Glutaredoxin"/>
    <property type="match status" value="1"/>
</dbReference>
<evidence type="ECO:0000256" key="1">
    <source>
        <dbReference type="ARBA" id="ARBA00007787"/>
    </source>
</evidence>
<proteinExistence type="inferred from homology"/>
<dbReference type="InterPro" id="IPR011899">
    <property type="entry name" value="Glutaredoxin_euk/vir"/>
</dbReference>
<dbReference type="InterPro" id="IPR036249">
    <property type="entry name" value="Thioredoxin-like_sf"/>
</dbReference>
<dbReference type="FunFam" id="3.40.30.10:FF:000026">
    <property type="entry name" value="Glutaredoxin 2"/>
    <property type="match status" value="1"/>
</dbReference>
<accession>A0A6P8JDC6</accession>
<evidence type="ECO:0000256" key="3">
    <source>
        <dbReference type="ARBA" id="ARBA00023284"/>
    </source>
</evidence>
<comment type="subunit">
    <text evidence="5">Monomer; active form. Homodimer; inactive form. The homodimer is probably linked by 1 2Fe-2S cluster.</text>
</comment>
<dbReference type="GO" id="GO:0015038">
    <property type="term" value="F:glutathione disulfide oxidoreductase activity"/>
    <property type="evidence" value="ECO:0007669"/>
    <property type="project" value="TreeGrafter"/>
</dbReference>
<dbReference type="KEGG" id="aten:116308267"/>
<dbReference type="CDD" id="cd03419">
    <property type="entry name" value="GRX_GRXh_1_2_like"/>
    <property type="match status" value="1"/>
</dbReference>
<name>A0A6P8JDC6_ACTTE</name>
<dbReference type="FunCoup" id="A0A6P8JDC6">
    <property type="interactions" value="1485"/>
</dbReference>
<comment type="function">
    <text evidence="4">Glutathione-dependent oxidoreductase that facilitates the maintenance of mitochondrial redox homeostasis upon induction of apoptosis by oxidative stress. Involved in response to hydrogen peroxide and regulation of apoptosis caused by oxidative stress. Acts as a very efficient catalyst of monothiol reactions because of its high affinity for protein glutathione-mixed disulfides. Can receive electrons not only from glutathione (GSH), but also from thioredoxin reductase supporting both monothiol and dithiol reactions. Efficiently catalyzes both glutathionylation and deglutathionylation of mitochondrial complex I, which in turn regulates the superoxide production by the complex. Overexpression decreases the susceptibility to apoptosis and prevents loss of cardiolipin and cytochrome c release.</text>
</comment>
<dbReference type="SUPFAM" id="SSF52833">
    <property type="entry name" value="Thioredoxin-like"/>
    <property type="match status" value="1"/>
</dbReference>
<sequence length="109" mass="12149">MAVQKSLKFIEQAVRKDAVVVFSKTTCSFSLMAKRILKEAGVSKMTVFELERRKDGESIQDALQEMTGKRTVPNVFIKGKSIGGGTETAELYQSGRLKELLEEHGLLKK</sequence>
<evidence type="ECO:0000313" key="8">
    <source>
        <dbReference type="Proteomes" id="UP000515163"/>
    </source>
</evidence>
<feature type="domain" description="Glutaredoxin" evidence="7">
    <location>
        <begin position="19"/>
        <end position="82"/>
    </location>
</feature>
<dbReference type="Pfam" id="PF00462">
    <property type="entry name" value="Glutaredoxin"/>
    <property type="match status" value="1"/>
</dbReference>
<dbReference type="OrthoDB" id="418495at2759"/>
<dbReference type="PANTHER" id="PTHR45694:SF5">
    <property type="entry name" value="GLUTAREDOXIN 2"/>
    <property type="match status" value="1"/>
</dbReference>
<gene>
    <name evidence="9" type="primary">LOC116308267</name>
</gene>
<evidence type="ECO:0000256" key="5">
    <source>
        <dbReference type="ARBA" id="ARBA00038558"/>
    </source>
</evidence>
<dbReference type="InParanoid" id="A0A6P8JDC6"/>
<evidence type="ECO:0000256" key="6">
    <source>
        <dbReference type="ARBA" id="ARBA00039819"/>
    </source>
</evidence>
<dbReference type="RefSeq" id="XP_031574515.1">
    <property type="nucleotide sequence ID" value="XM_031718655.1"/>
</dbReference>
<evidence type="ECO:0000259" key="7">
    <source>
        <dbReference type="Pfam" id="PF00462"/>
    </source>
</evidence>
<organism evidence="8 9">
    <name type="scientific">Actinia tenebrosa</name>
    <name type="common">Australian red waratah sea anemone</name>
    <dbReference type="NCBI Taxonomy" id="6105"/>
    <lineage>
        <taxon>Eukaryota</taxon>
        <taxon>Metazoa</taxon>
        <taxon>Cnidaria</taxon>
        <taxon>Anthozoa</taxon>
        <taxon>Hexacorallia</taxon>
        <taxon>Actiniaria</taxon>
        <taxon>Actiniidae</taxon>
        <taxon>Actinia</taxon>
    </lineage>
</organism>